<proteinExistence type="predicted"/>
<dbReference type="Pfam" id="PF07931">
    <property type="entry name" value="CPT"/>
    <property type="match status" value="1"/>
</dbReference>
<name>A0A6C0G7T2_9BACL</name>
<gene>
    <name evidence="3" type="ORF">GXP70_07850</name>
</gene>
<dbReference type="AlphaFoldDB" id="A0A6C0G7T2"/>
<organism evidence="3 4">
    <name type="scientific">Paenibacillus lycopersici</name>
    <dbReference type="NCBI Taxonomy" id="2704462"/>
    <lineage>
        <taxon>Bacteria</taxon>
        <taxon>Bacillati</taxon>
        <taxon>Bacillota</taxon>
        <taxon>Bacilli</taxon>
        <taxon>Bacillales</taxon>
        <taxon>Paenibacillaceae</taxon>
        <taxon>Paenibacillus</taxon>
    </lineage>
</organism>
<protein>
    <submittedName>
        <fullName evidence="3">AAA family ATPase</fullName>
    </submittedName>
</protein>
<dbReference type="RefSeq" id="WP_162360358.1">
    <property type="nucleotide sequence ID" value="NZ_CP048209.1"/>
</dbReference>
<accession>A0A6C0G7T2</accession>
<dbReference type="InterPro" id="IPR012853">
    <property type="entry name" value="CPT"/>
</dbReference>
<dbReference type="EMBL" id="CP048209">
    <property type="protein sequence ID" value="QHT63799.1"/>
    <property type="molecule type" value="Genomic_DNA"/>
</dbReference>
<dbReference type="SUPFAM" id="SSF52540">
    <property type="entry name" value="P-loop containing nucleoside triphosphate hydrolases"/>
    <property type="match status" value="1"/>
</dbReference>
<dbReference type="InterPro" id="IPR027417">
    <property type="entry name" value="P-loop_NTPase"/>
</dbReference>
<keyword evidence="4" id="KW-1185">Reference proteome</keyword>
<evidence type="ECO:0000256" key="2">
    <source>
        <dbReference type="PIRSR" id="PIRSR007531-2"/>
    </source>
</evidence>
<evidence type="ECO:0000256" key="1">
    <source>
        <dbReference type="PIRSR" id="PIRSR007531-1"/>
    </source>
</evidence>
<evidence type="ECO:0000313" key="3">
    <source>
        <dbReference type="EMBL" id="QHT63799.1"/>
    </source>
</evidence>
<reference evidence="3 4" key="1">
    <citation type="submission" date="2020-01" db="EMBL/GenBank/DDBJ databases">
        <title>Paenibacillus sp. nov., isolated from tomato rhizosphere.</title>
        <authorList>
            <person name="Weon H.-Y."/>
            <person name="Lee S.A."/>
        </authorList>
    </citation>
    <scope>NUCLEOTIDE SEQUENCE [LARGE SCALE GENOMIC DNA]</scope>
    <source>
        <strain evidence="3 4">12200R-189</strain>
    </source>
</reference>
<dbReference type="Gene3D" id="3.40.50.300">
    <property type="entry name" value="P-loop containing nucleotide triphosphate hydrolases"/>
    <property type="match status" value="1"/>
</dbReference>
<evidence type="ECO:0000313" key="4">
    <source>
        <dbReference type="Proteomes" id="UP000476064"/>
    </source>
</evidence>
<dbReference type="KEGG" id="plyc:GXP70_07850"/>
<dbReference type="GO" id="GO:0016740">
    <property type="term" value="F:transferase activity"/>
    <property type="evidence" value="ECO:0007669"/>
    <property type="project" value="InterPro"/>
</dbReference>
<dbReference type="Proteomes" id="UP000476064">
    <property type="component" value="Chromosome"/>
</dbReference>
<feature type="binding site" evidence="2">
    <location>
        <begin position="11"/>
        <end position="18"/>
    </location>
    <ligand>
        <name>ATP</name>
        <dbReference type="ChEBI" id="CHEBI:30616"/>
    </ligand>
</feature>
<dbReference type="PIRSF" id="PIRSF007531">
    <property type="entry name" value="CPT"/>
    <property type="match status" value="1"/>
</dbReference>
<dbReference type="GO" id="GO:0005524">
    <property type="term" value="F:ATP binding"/>
    <property type="evidence" value="ECO:0007669"/>
    <property type="project" value="InterPro"/>
</dbReference>
<sequence length="195" mass="22176">MKPGLIVFLNGTSSSGKTSISTELLNQNEISFYHLSIDDFFNGLFHDYINFINTKYAEDVQGPTHIIIEPLITLFYSTIKFMSVMGTNIVVDTVNDTDERFNTFLGLLMDHPVLLVGVTCSKEELIRREKLRGDREIGLAISQYDKVYCLNEYDLELNTETLSPDECANLILNIIRSNREYSAFKKLNKRSVGVS</sequence>
<feature type="active site" evidence="1">
    <location>
        <position position="38"/>
    </location>
</feature>